<dbReference type="InterPro" id="IPR050390">
    <property type="entry name" value="C5-Methyltransferase"/>
</dbReference>
<dbReference type="OrthoDB" id="786117at2759"/>
<dbReference type="PROSITE" id="PS51038">
    <property type="entry name" value="BAH"/>
    <property type="match status" value="1"/>
</dbReference>
<sequence>MASSIPSRSSTKNTKPPKPCSNSKRNDGDLGNVGPKNAFQDPEFWGLRRSSRIARSPGFFLNATEGIGCCKSSSRRSSSRDSGAPSSKSEVLDNGQLSASEHKSYHLGSIASNEVLKISLHAEKALPSCCSLEDLVDGESEKRNKKSIALSRKEEPMVNGTTFFVGSPVPEDEARERWPHHYVKAKKSKKGTNPTNVYDEDEVILDVKCHYLQANITGCLFDIGDCAYVKGEKRKPNFIGRILEFFETTRGEYYFTVQWFYRAEDTVMKEQTKFHDKMRLFYSDIRNDNLLDCIISKVKISPITPSVCISQVIN</sequence>
<comment type="caution">
    <text evidence="3">The sequence shown here is derived from an EMBL/GenBank/DDBJ whole genome shotgun (WGS) entry which is preliminary data.</text>
</comment>
<evidence type="ECO:0000313" key="3">
    <source>
        <dbReference type="EMBL" id="KAJ0968005.1"/>
    </source>
</evidence>
<dbReference type="InterPro" id="IPR043151">
    <property type="entry name" value="BAH_sf"/>
</dbReference>
<reference evidence="3" key="1">
    <citation type="submission" date="2021-03" db="EMBL/GenBank/DDBJ databases">
        <authorList>
            <person name="Li Z."/>
            <person name="Yang C."/>
        </authorList>
    </citation>
    <scope>NUCLEOTIDE SEQUENCE</scope>
    <source>
        <strain evidence="3">Dzin_1.0</strain>
        <tissue evidence="3">Leaf</tissue>
    </source>
</reference>
<evidence type="ECO:0000256" key="1">
    <source>
        <dbReference type="SAM" id="MobiDB-lite"/>
    </source>
</evidence>
<dbReference type="SMART" id="SM00439">
    <property type="entry name" value="BAH"/>
    <property type="match status" value="1"/>
</dbReference>
<dbReference type="Gene3D" id="2.30.30.490">
    <property type="match status" value="1"/>
</dbReference>
<keyword evidence="4" id="KW-1185">Reference proteome</keyword>
<dbReference type="AlphaFoldDB" id="A0A9D5C8D2"/>
<gene>
    <name evidence="3" type="ORF">J5N97_024922</name>
</gene>
<dbReference type="GO" id="GO:0005634">
    <property type="term" value="C:nucleus"/>
    <property type="evidence" value="ECO:0007669"/>
    <property type="project" value="TreeGrafter"/>
</dbReference>
<dbReference type="EMBL" id="JAGGNH010000007">
    <property type="protein sequence ID" value="KAJ0968005.1"/>
    <property type="molecule type" value="Genomic_DNA"/>
</dbReference>
<feature type="region of interest" description="Disordered" evidence="1">
    <location>
        <begin position="70"/>
        <end position="95"/>
    </location>
</feature>
<dbReference type="GO" id="GO:0003886">
    <property type="term" value="F:DNA (cytosine-5-)-methyltransferase activity"/>
    <property type="evidence" value="ECO:0007669"/>
    <property type="project" value="TreeGrafter"/>
</dbReference>
<protein>
    <recommendedName>
        <fullName evidence="2">BAH domain-containing protein</fullName>
    </recommendedName>
</protein>
<reference evidence="3" key="2">
    <citation type="journal article" date="2022" name="Hortic Res">
        <title>The genome of Dioscorea zingiberensis sheds light on the biosynthesis, origin and evolution of the medicinally important diosgenin saponins.</title>
        <authorList>
            <person name="Li Y."/>
            <person name="Tan C."/>
            <person name="Li Z."/>
            <person name="Guo J."/>
            <person name="Li S."/>
            <person name="Chen X."/>
            <person name="Wang C."/>
            <person name="Dai X."/>
            <person name="Yang H."/>
            <person name="Song W."/>
            <person name="Hou L."/>
            <person name="Xu J."/>
            <person name="Tong Z."/>
            <person name="Xu A."/>
            <person name="Yuan X."/>
            <person name="Wang W."/>
            <person name="Yang Q."/>
            <person name="Chen L."/>
            <person name="Sun Z."/>
            <person name="Wang K."/>
            <person name="Pan B."/>
            <person name="Chen J."/>
            <person name="Bao Y."/>
            <person name="Liu F."/>
            <person name="Qi X."/>
            <person name="Gang D.R."/>
            <person name="Wen J."/>
            <person name="Li J."/>
        </authorList>
    </citation>
    <scope>NUCLEOTIDE SEQUENCE</scope>
    <source>
        <strain evidence="3">Dzin_1.0</strain>
    </source>
</reference>
<evidence type="ECO:0000313" key="4">
    <source>
        <dbReference type="Proteomes" id="UP001085076"/>
    </source>
</evidence>
<dbReference type="GO" id="GO:0003682">
    <property type="term" value="F:chromatin binding"/>
    <property type="evidence" value="ECO:0007669"/>
    <property type="project" value="InterPro"/>
</dbReference>
<proteinExistence type="predicted"/>
<name>A0A9D5C8D2_9LILI</name>
<dbReference type="PANTHER" id="PTHR10629:SF34">
    <property type="entry name" value="DNA (CYTOSINE-5)-METHYLTRANSFERASE CMT2"/>
    <property type="match status" value="1"/>
</dbReference>
<dbReference type="GO" id="GO:0003677">
    <property type="term" value="F:DNA binding"/>
    <property type="evidence" value="ECO:0007669"/>
    <property type="project" value="TreeGrafter"/>
</dbReference>
<dbReference type="Proteomes" id="UP001085076">
    <property type="component" value="Miscellaneous, Linkage group lg07"/>
</dbReference>
<organism evidence="3 4">
    <name type="scientific">Dioscorea zingiberensis</name>
    <dbReference type="NCBI Taxonomy" id="325984"/>
    <lineage>
        <taxon>Eukaryota</taxon>
        <taxon>Viridiplantae</taxon>
        <taxon>Streptophyta</taxon>
        <taxon>Embryophyta</taxon>
        <taxon>Tracheophyta</taxon>
        <taxon>Spermatophyta</taxon>
        <taxon>Magnoliopsida</taxon>
        <taxon>Liliopsida</taxon>
        <taxon>Dioscoreales</taxon>
        <taxon>Dioscoreaceae</taxon>
        <taxon>Dioscorea</taxon>
    </lineage>
</organism>
<feature type="compositionally biased region" description="Polar residues" evidence="1">
    <location>
        <begin position="1"/>
        <end position="14"/>
    </location>
</feature>
<feature type="compositionally biased region" description="Low complexity" evidence="1">
    <location>
        <begin position="80"/>
        <end position="89"/>
    </location>
</feature>
<dbReference type="InterPro" id="IPR001025">
    <property type="entry name" value="BAH_dom"/>
</dbReference>
<feature type="region of interest" description="Disordered" evidence="1">
    <location>
        <begin position="1"/>
        <end position="41"/>
    </location>
</feature>
<feature type="domain" description="BAH" evidence="2">
    <location>
        <begin position="219"/>
        <end position="314"/>
    </location>
</feature>
<dbReference type="PANTHER" id="PTHR10629">
    <property type="entry name" value="CYTOSINE-SPECIFIC METHYLTRANSFERASE"/>
    <property type="match status" value="1"/>
</dbReference>
<accession>A0A9D5C8D2</accession>
<dbReference type="Pfam" id="PF01426">
    <property type="entry name" value="BAH"/>
    <property type="match status" value="1"/>
</dbReference>
<dbReference type="GO" id="GO:0044027">
    <property type="term" value="P:negative regulation of gene expression via chromosomal CpG island methylation"/>
    <property type="evidence" value="ECO:0007669"/>
    <property type="project" value="TreeGrafter"/>
</dbReference>
<evidence type="ECO:0000259" key="2">
    <source>
        <dbReference type="PROSITE" id="PS51038"/>
    </source>
</evidence>